<dbReference type="PANTHER" id="PTHR39160">
    <property type="entry name" value="CELL WALL-BINDING PROTEIN YOCH"/>
    <property type="match status" value="1"/>
</dbReference>
<dbReference type="SMART" id="SM01208">
    <property type="entry name" value="G5"/>
    <property type="match status" value="1"/>
</dbReference>
<evidence type="ECO:0000256" key="2">
    <source>
        <dbReference type="SAM" id="MobiDB-lite"/>
    </source>
</evidence>
<feature type="transmembrane region" description="Helical" evidence="3">
    <location>
        <begin position="20"/>
        <end position="40"/>
    </location>
</feature>
<accession>A0ABR7T2G4</accession>
<dbReference type="InterPro" id="IPR036908">
    <property type="entry name" value="RlpA-like_sf"/>
</dbReference>
<dbReference type="CDD" id="cd22786">
    <property type="entry name" value="DPBB_YuiC-like"/>
    <property type="match status" value="1"/>
</dbReference>
<keyword evidence="3" id="KW-0812">Transmembrane</keyword>
<dbReference type="InterPro" id="IPR011098">
    <property type="entry name" value="G5_dom"/>
</dbReference>
<feature type="domain" description="G5" evidence="4">
    <location>
        <begin position="154"/>
        <end position="234"/>
    </location>
</feature>
<dbReference type="InterPro" id="IPR010611">
    <property type="entry name" value="3D_dom"/>
</dbReference>
<keyword evidence="3" id="KW-1133">Transmembrane helix</keyword>
<organism evidence="5 6">
    <name type="scientific">Heliobacterium chlorum</name>
    <dbReference type="NCBI Taxonomy" id="2698"/>
    <lineage>
        <taxon>Bacteria</taxon>
        <taxon>Bacillati</taxon>
        <taxon>Bacillota</taxon>
        <taxon>Clostridia</taxon>
        <taxon>Eubacteriales</taxon>
        <taxon>Heliobacteriaceae</taxon>
        <taxon>Heliobacterium</taxon>
    </lineage>
</organism>
<dbReference type="RefSeq" id="WP_188039287.1">
    <property type="nucleotide sequence ID" value="NZ_JACVHF010000004.1"/>
</dbReference>
<dbReference type="SUPFAM" id="SSF50685">
    <property type="entry name" value="Barwin-like endoglucanases"/>
    <property type="match status" value="1"/>
</dbReference>
<keyword evidence="6" id="KW-1185">Reference proteome</keyword>
<dbReference type="Pfam" id="PF06725">
    <property type="entry name" value="3D"/>
    <property type="match status" value="1"/>
</dbReference>
<evidence type="ECO:0000313" key="5">
    <source>
        <dbReference type="EMBL" id="MBC9784165.1"/>
    </source>
</evidence>
<proteinExistence type="predicted"/>
<evidence type="ECO:0000256" key="3">
    <source>
        <dbReference type="SAM" id="Phobius"/>
    </source>
</evidence>
<name>A0ABR7T2G4_HELCL</name>
<sequence length="357" mass="39120">MDRSSTPATESKVKARLTSPWIVGTAAFFALVGMLTPVMMSDAFRWKTLSVESEGQTRIVRSRAKTVKDVLTSEGIPYEIGDRLTPMEEEPVTDGMVIHVEKSQWHELALDGRKMNFKLTGSLSKEKLQEMGVAFGKEDRLEAVAEDGVSRWRIVRVEKQSRNRTEPIPFERQELTDGTMPKGQSRVVVQGEEGLKEITEVVTLENGVEVGAERLREEVQKPARNEVVIRGEGSDRGGSRLAMASRGRSTRLGQSGGTDNGLPQGSKIASSFTVSATAYTHTGSRTATGRWPSVGVVAVDPRVIPLGTKLFVENYGMATAADTGGAIKGNKIDVFFDTEAECIRWGRRPVTVHIVEE</sequence>
<feature type="region of interest" description="Disordered" evidence="2">
    <location>
        <begin position="231"/>
        <end position="266"/>
    </location>
</feature>
<dbReference type="Pfam" id="PF07501">
    <property type="entry name" value="G5"/>
    <property type="match status" value="1"/>
</dbReference>
<evidence type="ECO:0000256" key="1">
    <source>
        <dbReference type="ARBA" id="ARBA00022729"/>
    </source>
</evidence>
<reference evidence="5 6" key="1">
    <citation type="submission" date="2020-07" db="EMBL/GenBank/DDBJ databases">
        <title>Draft whole-genome sequence of Heliobacterium chlorum DSM 3682, type strain.</title>
        <authorList>
            <person name="Kyndt J.A."/>
            <person name="Meyer T.E."/>
            <person name="Imhoff J.F."/>
        </authorList>
    </citation>
    <scope>NUCLEOTIDE SEQUENCE [LARGE SCALE GENOMIC DNA]</scope>
    <source>
        <strain evidence="5 6">DSM 3682</strain>
    </source>
</reference>
<comment type="caution">
    <text evidence="5">The sequence shown here is derived from an EMBL/GenBank/DDBJ whole genome shotgun (WGS) entry which is preliminary data.</text>
</comment>
<dbReference type="PANTHER" id="PTHR39160:SF4">
    <property type="entry name" value="RESUSCITATION-PROMOTING FACTOR RPFB"/>
    <property type="match status" value="1"/>
</dbReference>
<dbReference type="Gene3D" id="2.20.230.10">
    <property type="entry name" value="Resuscitation-promoting factor rpfb"/>
    <property type="match status" value="1"/>
</dbReference>
<dbReference type="InterPro" id="IPR051933">
    <property type="entry name" value="Resuscitation_pf_RpfB"/>
</dbReference>
<dbReference type="InterPro" id="IPR007137">
    <property type="entry name" value="DUF348"/>
</dbReference>
<dbReference type="Pfam" id="PF03990">
    <property type="entry name" value="DUF348"/>
    <property type="match status" value="1"/>
</dbReference>
<evidence type="ECO:0000259" key="4">
    <source>
        <dbReference type="PROSITE" id="PS51109"/>
    </source>
</evidence>
<protein>
    <submittedName>
        <fullName evidence="5">G5 domain-containing protein</fullName>
    </submittedName>
</protein>
<dbReference type="Gene3D" id="2.40.40.10">
    <property type="entry name" value="RlpA-like domain"/>
    <property type="match status" value="1"/>
</dbReference>
<keyword evidence="1" id="KW-0732">Signal</keyword>
<dbReference type="Proteomes" id="UP000617402">
    <property type="component" value="Unassembled WGS sequence"/>
</dbReference>
<dbReference type="PROSITE" id="PS51109">
    <property type="entry name" value="G5"/>
    <property type="match status" value="1"/>
</dbReference>
<evidence type="ECO:0000313" key="6">
    <source>
        <dbReference type="Proteomes" id="UP000617402"/>
    </source>
</evidence>
<gene>
    <name evidence="5" type="ORF">H1S01_06525</name>
</gene>
<keyword evidence="3" id="KW-0472">Membrane</keyword>
<dbReference type="EMBL" id="JACVHF010000004">
    <property type="protein sequence ID" value="MBC9784165.1"/>
    <property type="molecule type" value="Genomic_DNA"/>
</dbReference>